<dbReference type="SUPFAM" id="SSF64397">
    <property type="entry name" value="Hsp33 domain"/>
    <property type="match status" value="1"/>
</dbReference>
<dbReference type="eggNOG" id="COG1546">
    <property type="taxonomic scope" value="Bacteria"/>
</dbReference>
<dbReference type="Gene3D" id="3.90.950.20">
    <property type="entry name" value="CinA-like"/>
    <property type="match status" value="1"/>
</dbReference>
<dbReference type="Pfam" id="PF02464">
    <property type="entry name" value="CinA"/>
    <property type="match status" value="1"/>
</dbReference>
<dbReference type="Gene3D" id="3.55.30.10">
    <property type="entry name" value="Hsp33 domain"/>
    <property type="match status" value="1"/>
</dbReference>
<evidence type="ECO:0000313" key="8">
    <source>
        <dbReference type="Proteomes" id="UP000001491"/>
    </source>
</evidence>
<keyword evidence="1" id="KW-0963">Cytoplasm</keyword>
<dbReference type="PANTHER" id="PTHR30111">
    <property type="entry name" value="33 KDA CHAPERONIN"/>
    <property type="match status" value="1"/>
</dbReference>
<dbReference type="InterPro" id="IPR000397">
    <property type="entry name" value="Heat_shock_Hsp33"/>
</dbReference>
<feature type="domain" description="CinA C-terminal" evidence="6">
    <location>
        <begin position="273"/>
        <end position="404"/>
    </location>
</feature>
<dbReference type="InterPro" id="IPR036653">
    <property type="entry name" value="CinA-like_C"/>
</dbReference>
<reference evidence="8" key="1">
    <citation type="journal article" date="2009" name="BMC Bioinformatics">
        <title>The Mycoplasma conjunctivae genome sequencing, annotation and analysis.</title>
        <authorList>
            <person name="Calderon-Copete S.P."/>
            <person name="Wigger G."/>
            <person name="Wunderlin C."/>
            <person name="Schmidheini T."/>
            <person name="Frey J."/>
            <person name="Quail M.A."/>
            <person name="Falquet L."/>
        </authorList>
    </citation>
    <scope>NUCLEOTIDE SEQUENCE [LARGE SCALE GENOMIC DNA]</scope>
    <source>
        <strain evidence="8">ATCC 25834 / NCTC 10147 / HRC/581</strain>
    </source>
</reference>
<dbReference type="SUPFAM" id="SSF118352">
    <property type="entry name" value="HSP33 redox switch-like"/>
    <property type="match status" value="1"/>
</dbReference>
<keyword evidence="8" id="KW-1185">Reference proteome</keyword>
<dbReference type="GO" id="GO:0042026">
    <property type="term" value="P:protein refolding"/>
    <property type="evidence" value="ECO:0007669"/>
    <property type="project" value="TreeGrafter"/>
</dbReference>
<gene>
    <name evidence="7" type="ordered locus">MCJ_000500</name>
</gene>
<dbReference type="InterPro" id="IPR008136">
    <property type="entry name" value="CinA_C"/>
</dbReference>
<evidence type="ECO:0000256" key="1">
    <source>
        <dbReference type="ARBA" id="ARBA00022490"/>
    </source>
</evidence>
<evidence type="ECO:0000256" key="2">
    <source>
        <dbReference type="ARBA" id="ARBA00022833"/>
    </source>
</evidence>
<dbReference type="eggNOG" id="COG1281">
    <property type="taxonomic scope" value="Bacteria"/>
</dbReference>
<dbReference type="PANTHER" id="PTHR30111:SF1">
    <property type="entry name" value="33 KDA CHAPERONIN"/>
    <property type="match status" value="1"/>
</dbReference>
<keyword evidence="4" id="KW-0143">Chaperone</keyword>
<sequence length="407" mass="45810">MHSYSKIYLKGNVFILVSDLKNVVLQAIKTHKLDNIQALTFASAIATFAPLSRLQKSNNSSTSIVIKSEMVKNLTIESKNNGDIRAFFDFVPTTIDQSYFSDFSTEQLVSSYVGKKGILSIVNTNNKSNYGGQVELVSGDFITDLAHYFNSSQQIKSAIKNKVFLGKTSKQSVVQSVIFQLLPNYQEEDIIFIENILKDLKTHPDIHSYFNQYTPISIKKWRWKCQCVEKGFDNLLKLLDESEVDKIIKKNKQIEITCQYCNQQKTYKKEDWRLAKAPFSLSSVESLTGGYFASKIVSQAGASSFYKGSIIAYSNEIKEKLGIDTSKGVVNAQVVLAMAKAGNKFFKTKYCFAFSGNAGPKKLDGEIGQVFVALNDKVWELKLKGSRKQIIQKTTNFALKQLQKIQQ</sequence>
<organism evidence="7 8">
    <name type="scientific">Mesomycoplasma conjunctivae (strain ATCC 25834 / NCTC 10147 / HRC/581)</name>
    <name type="common">Mycoplasma conjunctivae</name>
    <dbReference type="NCBI Taxonomy" id="572263"/>
    <lineage>
        <taxon>Bacteria</taxon>
        <taxon>Bacillati</taxon>
        <taxon>Mycoplasmatota</taxon>
        <taxon>Mycoplasmoidales</taxon>
        <taxon>Metamycoplasmataceae</taxon>
        <taxon>Mesomycoplasma</taxon>
    </lineage>
</organism>
<accession>C5J5K4</accession>
<evidence type="ECO:0000313" key="7">
    <source>
        <dbReference type="EMBL" id="CAT04727.1"/>
    </source>
</evidence>
<dbReference type="Proteomes" id="UP000001491">
    <property type="component" value="Chromosome"/>
</dbReference>
<dbReference type="InterPro" id="IPR016153">
    <property type="entry name" value="Heat_shock_Hsp33_N"/>
</dbReference>
<evidence type="ECO:0000256" key="3">
    <source>
        <dbReference type="ARBA" id="ARBA00023157"/>
    </source>
</evidence>
<evidence type="ECO:0000256" key="4">
    <source>
        <dbReference type="ARBA" id="ARBA00023186"/>
    </source>
</evidence>
<protein>
    <submittedName>
        <fullName evidence="7">HYPOTHETICAL 33 kDa chaperonin</fullName>
    </submittedName>
</protein>
<dbReference type="EMBL" id="FM864216">
    <property type="protein sequence ID" value="CAT04727.1"/>
    <property type="molecule type" value="Genomic_DNA"/>
</dbReference>
<dbReference type="AlphaFoldDB" id="C5J5K4"/>
<proteinExistence type="predicted"/>
<evidence type="ECO:0000256" key="5">
    <source>
        <dbReference type="ARBA" id="ARBA00023284"/>
    </source>
</evidence>
<dbReference type="KEGG" id="mco:MCJ_000500"/>
<dbReference type="GO" id="GO:0051082">
    <property type="term" value="F:unfolded protein binding"/>
    <property type="evidence" value="ECO:0007669"/>
    <property type="project" value="InterPro"/>
</dbReference>
<dbReference type="HOGENOM" id="CLU_668727_0_0_14"/>
<dbReference type="GO" id="GO:0005737">
    <property type="term" value="C:cytoplasm"/>
    <property type="evidence" value="ECO:0007669"/>
    <property type="project" value="InterPro"/>
</dbReference>
<dbReference type="SUPFAM" id="SSF142433">
    <property type="entry name" value="CinA-like"/>
    <property type="match status" value="1"/>
</dbReference>
<dbReference type="InterPro" id="IPR016154">
    <property type="entry name" value="Heat_shock_Hsp33_C"/>
</dbReference>
<keyword evidence="3" id="KW-1015">Disulfide bond</keyword>
<dbReference type="GO" id="GO:0044183">
    <property type="term" value="F:protein folding chaperone"/>
    <property type="evidence" value="ECO:0007669"/>
    <property type="project" value="TreeGrafter"/>
</dbReference>
<dbReference type="Pfam" id="PF01430">
    <property type="entry name" value="HSP33"/>
    <property type="match status" value="1"/>
</dbReference>
<keyword evidence="2" id="KW-0862">Zinc</keyword>
<evidence type="ECO:0000259" key="6">
    <source>
        <dbReference type="Pfam" id="PF02464"/>
    </source>
</evidence>
<name>C5J5K4_MESCH</name>
<keyword evidence="5" id="KW-0676">Redox-active center</keyword>
<dbReference type="Gene3D" id="3.90.1280.10">
    <property type="entry name" value="HSP33 redox switch-like"/>
    <property type="match status" value="1"/>
</dbReference>